<comment type="caution">
    <text evidence="2">The sequence shown here is derived from an EMBL/GenBank/DDBJ whole genome shotgun (WGS) entry which is preliminary data.</text>
</comment>
<keyword evidence="3" id="KW-1185">Reference proteome</keyword>
<evidence type="ECO:0000313" key="3">
    <source>
        <dbReference type="Proteomes" id="UP000283433"/>
    </source>
</evidence>
<feature type="domain" description="Glycosyltransferase 2-like" evidence="1">
    <location>
        <begin position="7"/>
        <end position="130"/>
    </location>
</feature>
<protein>
    <recommendedName>
        <fullName evidence="1">Glycosyltransferase 2-like domain-containing protein</fullName>
    </recommendedName>
</protein>
<dbReference type="GO" id="GO:0016758">
    <property type="term" value="F:hexosyltransferase activity"/>
    <property type="evidence" value="ECO:0007669"/>
    <property type="project" value="UniProtKB-ARBA"/>
</dbReference>
<dbReference type="CDD" id="cd00761">
    <property type="entry name" value="Glyco_tranf_GTA_type"/>
    <property type="match status" value="1"/>
</dbReference>
<proteinExistence type="predicted"/>
<sequence length="319" mass="36000">MNEVLLSICIPLYKSIFLKDTLQSIAEQSCDQLEVIIVNDGDNWDYGGVISAFPDLNISYLRQKNAGAGAARNLAFKNAKGKYIKFLDADDLLGSGHLQAQLLQAAHFPHAMISGRWGRFFDNSPATFVLENESIYKNCKGVDWIVESWQSGPNMTQPGIFLIPRQLIAENGLWHEELSRGPCDDLEFFTRLMVNSEIVFCGQAILMYRSGNDASLSGNKSKESFLYYFKTLKMAVAHLLKFREDTQAKKACATQFKILGFKAYPYDREISENAFKEAKMLGGSDYRFPAGGFTKILNNFIGWKNTIWIKGLVGFRKFN</sequence>
<dbReference type="PANTHER" id="PTHR22916:SF3">
    <property type="entry name" value="UDP-GLCNAC:BETAGAL BETA-1,3-N-ACETYLGLUCOSAMINYLTRANSFERASE-LIKE PROTEIN 1"/>
    <property type="match status" value="1"/>
</dbReference>
<gene>
    <name evidence="2" type="ORF">BCY91_12255</name>
</gene>
<evidence type="ECO:0000259" key="1">
    <source>
        <dbReference type="Pfam" id="PF00535"/>
    </source>
</evidence>
<dbReference type="InterPro" id="IPR001173">
    <property type="entry name" value="Glyco_trans_2-like"/>
</dbReference>
<dbReference type="InterPro" id="IPR029044">
    <property type="entry name" value="Nucleotide-diphossugar_trans"/>
</dbReference>
<name>A0A419S1P7_9SPHI</name>
<dbReference type="PANTHER" id="PTHR22916">
    <property type="entry name" value="GLYCOSYLTRANSFERASE"/>
    <property type="match status" value="1"/>
</dbReference>
<dbReference type="EMBL" id="MBTA01000030">
    <property type="protein sequence ID" value="RKD12416.1"/>
    <property type="molecule type" value="Genomic_DNA"/>
</dbReference>
<dbReference type="OrthoDB" id="597270at2"/>
<dbReference type="SUPFAM" id="SSF53448">
    <property type="entry name" value="Nucleotide-diphospho-sugar transferases"/>
    <property type="match status" value="1"/>
</dbReference>
<reference evidence="2 3" key="1">
    <citation type="submission" date="2016-07" db="EMBL/GenBank/DDBJ databases">
        <title>Genome of Pelobium manganitolerans.</title>
        <authorList>
            <person name="Wu S."/>
            <person name="Wang G."/>
        </authorList>
    </citation>
    <scope>NUCLEOTIDE SEQUENCE [LARGE SCALE GENOMIC DNA]</scope>
    <source>
        <strain evidence="2 3">YS-25</strain>
    </source>
</reference>
<organism evidence="2 3">
    <name type="scientific">Pelobium manganitolerans</name>
    <dbReference type="NCBI Taxonomy" id="1842495"/>
    <lineage>
        <taxon>Bacteria</taxon>
        <taxon>Pseudomonadati</taxon>
        <taxon>Bacteroidota</taxon>
        <taxon>Sphingobacteriia</taxon>
        <taxon>Sphingobacteriales</taxon>
        <taxon>Sphingobacteriaceae</taxon>
        <taxon>Pelobium</taxon>
    </lineage>
</organism>
<dbReference type="RefSeq" id="WP_120183238.1">
    <property type="nucleotide sequence ID" value="NZ_MBTA01000030.1"/>
</dbReference>
<dbReference type="AlphaFoldDB" id="A0A419S1P7"/>
<dbReference type="Pfam" id="PF00535">
    <property type="entry name" value="Glycos_transf_2"/>
    <property type="match status" value="1"/>
</dbReference>
<evidence type="ECO:0000313" key="2">
    <source>
        <dbReference type="EMBL" id="RKD12416.1"/>
    </source>
</evidence>
<dbReference type="Proteomes" id="UP000283433">
    <property type="component" value="Unassembled WGS sequence"/>
</dbReference>
<dbReference type="Gene3D" id="3.90.550.10">
    <property type="entry name" value="Spore Coat Polysaccharide Biosynthesis Protein SpsA, Chain A"/>
    <property type="match status" value="1"/>
</dbReference>
<accession>A0A419S1P7</accession>